<keyword evidence="1" id="KW-1133">Transmembrane helix</keyword>
<accession>A0AA35VJD9</accession>
<sequence length="177" mass="20307">MLCVYFLYRYAHLGKVFGNPWKIAREIDRKEKDFKPIIEVNNFIYLYPSKTKENEQENGDGERSTSLSRYCQKPKIFKLLNLFMFPMMLVLLGDRMLTGLSMILDIWKVLRLVLREMINPISLDHSIPRPRLCCGRGRVCSSFTNGPMALRGTRWLKATGETPPASKAALCTGGIDL</sequence>
<keyword evidence="1" id="KW-0812">Transmembrane</keyword>
<reference evidence="2" key="1">
    <citation type="submission" date="2023-04" db="EMBL/GenBank/DDBJ databases">
        <authorList>
            <person name="Vijverberg K."/>
            <person name="Xiong W."/>
            <person name="Schranz E."/>
        </authorList>
    </citation>
    <scope>NUCLEOTIDE SEQUENCE</scope>
</reference>
<keyword evidence="3" id="KW-1185">Reference proteome</keyword>
<proteinExistence type="predicted"/>
<keyword evidence="1" id="KW-0472">Membrane</keyword>
<dbReference type="EMBL" id="OX465077">
    <property type="protein sequence ID" value="CAI9267355.1"/>
    <property type="molecule type" value="Genomic_DNA"/>
</dbReference>
<dbReference type="AlphaFoldDB" id="A0AA35VJD9"/>
<evidence type="ECO:0000313" key="2">
    <source>
        <dbReference type="EMBL" id="CAI9267355.1"/>
    </source>
</evidence>
<organism evidence="2 3">
    <name type="scientific">Lactuca saligna</name>
    <name type="common">Willowleaf lettuce</name>
    <dbReference type="NCBI Taxonomy" id="75948"/>
    <lineage>
        <taxon>Eukaryota</taxon>
        <taxon>Viridiplantae</taxon>
        <taxon>Streptophyta</taxon>
        <taxon>Embryophyta</taxon>
        <taxon>Tracheophyta</taxon>
        <taxon>Spermatophyta</taxon>
        <taxon>Magnoliopsida</taxon>
        <taxon>eudicotyledons</taxon>
        <taxon>Gunneridae</taxon>
        <taxon>Pentapetalae</taxon>
        <taxon>asterids</taxon>
        <taxon>campanulids</taxon>
        <taxon>Asterales</taxon>
        <taxon>Asteraceae</taxon>
        <taxon>Cichorioideae</taxon>
        <taxon>Cichorieae</taxon>
        <taxon>Lactucinae</taxon>
        <taxon>Lactuca</taxon>
    </lineage>
</organism>
<dbReference type="Proteomes" id="UP001177003">
    <property type="component" value="Chromosome 1"/>
</dbReference>
<protein>
    <submittedName>
        <fullName evidence="2">Uncharacterized protein</fullName>
    </submittedName>
</protein>
<evidence type="ECO:0000313" key="3">
    <source>
        <dbReference type="Proteomes" id="UP001177003"/>
    </source>
</evidence>
<feature type="transmembrane region" description="Helical" evidence="1">
    <location>
        <begin position="83"/>
        <end position="107"/>
    </location>
</feature>
<name>A0AA35VJD9_LACSI</name>
<gene>
    <name evidence="2" type="ORF">LSALG_LOCUS7844</name>
</gene>
<evidence type="ECO:0000256" key="1">
    <source>
        <dbReference type="SAM" id="Phobius"/>
    </source>
</evidence>